<reference evidence="1" key="1">
    <citation type="submission" date="2022-08" db="EMBL/GenBank/DDBJ databases">
        <authorList>
            <person name="Gutierrez-Valencia J."/>
        </authorList>
    </citation>
    <scope>NUCLEOTIDE SEQUENCE</scope>
</reference>
<sequence>GGNLDGELLPVASVNNLDEVEPQEQEVHHQAFQIAILHLLINAADRRLVLKLDPQLEVIAVGGEAASAYSQCRQGEWKRCRREETLAKTRGQGEYEEAVL</sequence>
<evidence type="ECO:0000313" key="1">
    <source>
        <dbReference type="EMBL" id="CAI0431843.1"/>
    </source>
</evidence>
<gene>
    <name evidence="1" type="ORF">LITE_LOCUS23179</name>
</gene>
<keyword evidence="2" id="KW-1185">Reference proteome</keyword>
<dbReference type="Proteomes" id="UP001154282">
    <property type="component" value="Unassembled WGS sequence"/>
</dbReference>
<dbReference type="AlphaFoldDB" id="A0AAV0LBT4"/>
<protein>
    <recommendedName>
        <fullName evidence="3">Ubiquitinyl hydrolase 1</fullName>
    </recommendedName>
</protein>
<accession>A0AAV0LBT4</accession>
<proteinExistence type="predicted"/>
<name>A0AAV0LBT4_9ROSI</name>
<evidence type="ECO:0008006" key="3">
    <source>
        <dbReference type="Google" id="ProtNLM"/>
    </source>
</evidence>
<feature type="non-terminal residue" evidence="1">
    <location>
        <position position="1"/>
    </location>
</feature>
<evidence type="ECO:0000313" key="2">
    <source>
        <dbReference type="Proteomes" id="UP001154282"/>
    </source>
</evidence>
<comment type="caution">
    <text evidence="1">The sequence shown here is derived from an EMBL/GenBank/DDBJ whole genome shotgun (WGS) entry which is preliminary data.</text>
</comment>
<dbReference type="EMBL" id="CAMGYJ010000006">
    <property type="protein sequence ID" value="CAI0431843.1"/>
    <property type="molecule type" value="Genomic_DNA"/>
</dbReference>
<organism evidence="1 2">
    <name type="scientific">Linum tenue</name>
    <dbReference type="NCBI Taxonomy" id="586396"/>
    <lineage>
        <taxon>Eukaryota</taxon>
        <taxon>Viridiplantae</taxon>
        <taxon>Streptophyta</taxon>
        <taxon>Embryophyta</taxon>
        <taxon>Tracheophyta</taxon>
        <taxon>Spermatophyta</taxon>
        <taxon>Magnoliopsida</taxon>
        <taxon>eudicotyledons</taxon>
        <taxon>Gunneridae</taxon>
        <taxon>Pentapetalae</taxon>
        <taxon>rosids</taxon>
        <taxon>fabids</taxon>
        <taxon>Malpighiales</taxon>
        <taxon>Linaceae</taxon>
        <taxon>Linum</taxon>
    </lineage>
</organism>